<evidence type="ECO:0000259" key="1">
    <source>
        <dbReference type="PROSITE" id="PS51833"/>
    </source>
</evidence>
<dbReference type="InterPro" id="IPR052340">
    <property type="entry name" value="RNase_Y/CdgJ"/>
</dbReference>
<dbReference type="PROSITE" id="PS51833">
    <property type="entry name" value="HDOD"/>
    <property type="match status" value="1"/>
</dbReference>
<feature type="domain" description="HDOD" evidence="1">
    <location>
        <begin position="209"/>
        <end position="418"/>
    </location>
</feature>
<dbReference type="GO" id="GO:0002161">
    <property type="term" value="F:aminoacyl-tRNA deacylase activity"/>
    <property type="evidence" value="ECO:0007669"/>
    <property type="project" value="InterPro"/>
</dbReference>
<accession>A0A3N1Y6K1</accession>
<dbReference type="AlphaFoldDB" id="A0A3N1Y6K1"/>
<dbReference type="PANTHER" id="PTHR33525">
    <property type="match status" value="1"/>
</dbReference>
<dbReference type="Proteomes" id="UP000276634">
    <property type="component" value="Unassembled WGS sequence"/>
</dbReference>
<dbReference type="CDD" id="cd04332">
    <property type="entry name" value="YbaK_like"/>
    <property type="match status" value="1"/>
</dbReference>
<dbReference type="Gene3D" id="3.90.960.10">
    <property type="entry name" value="YbaK/aminoacyl-tRNA synthetase-associated domain"/>
    <property type="match status" value="1"/>
</dbReference>
<reference evidence="2 3" key="1">
    <citation type="submission" date="2018-11" db="EMBL/GenBank/DDBJ databases">
        <title>Genomic Encyclopedia of Type Strains, Phase IV (KMG-IV): sequencing the most valuable type-strain genomes for metagenomic binning, comparative biology and taxonomic classification.</title>
        <authorList>
            <person name="Goeker M."/>
        </authorList>
    </citation>
    <scope>NUCLEOTIDE SEQUENCE [LARGE SCALE GENOMIC DNA]</scope>
    <source>
        <strain evidence="2 3">DSM 100275</strain>
    </source>
</reference>
<dbReference type="SUPFAM" id="SSF55826">
    <property type="entry name" value="YbaK/ProRS associated domain"/>
    <property type="match status" value="1"/>
</dbReference>
<dbReference type="Pfam" id="PF08668">
    <property type="entry name" value="HDOD"/>
    <property type="match status" value="1"/>
</dbReference>
<proteinExistence type="predicted"/>
<dbReference type="PANTHER" id="PTHR33525:SF3">
    <property type="entry name" value="RIBONUCLEASE Y"/>
    <property type="match status" value="1"/>
</dbReference>
<dbReference type="Pfam" id="PF04073">
    <property type="entry name" value="tRNA_edit"/>
    <property type="match status" value="1"/>
</dbReference>
<gene>
    <name evidence="2" type="ORF">EDC57_0344</name>
</gene>
<keyword evidence="3" id="KW-1185">Reference proteome</keyword>
<dbReference type="InterPro" id="IPR036754">
    <property type="entry name" value="YbaK/aa-tRNA-synt-asso_dom_sf"/>
</dbReference>
<dbReference type="EMBL" id="RJVI01000001">
    <property type="protein sequence ID" value="ROR34446.1"/>
    <property type="molecule type" value="Genomic_DNA"/>
</dbReference>
<evidence type="ECO:0000313" key="2">
    <source>
        <dbReference type="EMBL" id="ROR34446.1"/>
    </source>
</evidence>
<sequence length="490" mass="51601">MARGDGRRGAEAAPVLAPAVAAELRRRGVAHRMVARGWGVSVEGLVRAGRIPAGRAARAVLLGSRQGPVIALLPWDHLVDFRVLEAELGGAVAPLPPRAVRHLFPDCDAGCIPPVGRPYGLPTVVEPALLERREVVLEGGRRHALFAIRGRDLWRLAAKGRALRFTCAPERLALVVAAEVETAAGGGAALRALCPRRDPGALEGLPERLPAPDAFAARLLELPAVRADRAAALADVVGADPVLAVQLVRWARLPLRPAAGPVRSLREAVGRVLGFGLAFELARAMRILRVFRGPRLGGLGREAVVRGAVYTAALCEALAPLVPPKARPARGAAVAAGLLHKAGVLAWGELLRPEYLLMERVLELRPDLALPVVERRVLSATLGAGWTRLAHAPLGAALAERWGLSPEATRAVREHHNELCRGADAGAANLVLAAAHALRQAGIGHATPSRDPPREVLAALGLGWPQVLAQTRRVLAAAAALDRIARALAA</sequence>
<dbReference type="SUPFAM" id="SSF109604">
    <property type="entry name" value="HD-domain/PDEase-like"/>
    <property type="match status" value="1"/>
</dbReference>
<evidence type="ECO:0000313" key="3">
    <source>
        <dbReference type="Proteomes" id="UP000276634"/>
    </source>
</evidence>
<protein>
    <submittedName>
        <fullName evidence="2">Aminoacyl-tRNA editing protein</fullName>
    </submittedName>
</protein>
<organism evidence="2 3">
    <name type="scientific">Inmirania thermothiophila</name>
    <dbReference type="NCBI Taxonomy" id="1750597"/>
    <lineage>
        <taxon>Bacteria</taxon>
        <taxon>Pseudomonadati</taxon>
        <taxon>Pseudomonadota</taxon>
        <taxon>Gammaproteobacteria</taxon>
        <taxon>Chromatiales</taxon>
        <taxon>Ectothiorhodospiraceae</taxon>
        <taxon>Inmirania</taxon>
    </lineage>
</organism>
<dbReference type="Gene3D" id="1.10.3210.10">
    <property type="entry name" value="Hypothetical protein af1432"/>
    <property type="match status" value="1"/>
</dbReference>
<name>A0A3N1Y6K1_9GAMM</name>
<dbReference type="InterPro" id="IPR007214">
    <property type="entry name" value="YbaK/aa-tRNA-synth-assoc-dom"/>
</dbReference>
<dbReference type="InterPro" id="IPR013976">
    <property type="entry name" value="HDOD"/>
</dbReference>
<comment type="caution">
    <text evidence="2">The sequence shown here is derived from an EMBL/GenBank/DDBJ whole genome shotgun (WGS) entry which is preliminary data.</text>
</comment>